<dbReference type="EMBL" id="FOCC01000015">
    <property type="protein sequence ID" value="SEM93977.1"/>
    <property type="molecule type" value="Genomic_DNA"/>
</dbReference>
<dbReference type="InterPro" id="IPR035924">
    <property type="entry name" value="FlaG-like_sf"/>
</dbReference>
<sequence>MNLDGTKGILPIQPLDGINQVQKINTNVYDPTENTIRSNTSRDQEHVNVYESTAKKANQMDEDETETDEEVDEQLEIMAEEIKKQVEEINDKMMHKDIGIEFKLHKRTNRYYVQLVDKKTDKVVQEIPPKRVLDMLGKVWDELGIAVDKKG</sequence>
<keyword evidence="1" id="KW-0966">Cell projection</keyword>
<dbReference type="SUPFAM" id="SSF160214">
    <property type="entry name" value="FlaG-like"/>
    <property type="match status" value="1"/>
</dbReference>
<dbReference type="Gene3D" id="3.30.160.170">
    <property type="entry name" value="FlaG-like"/>
    <property type="match status" value="1"/>
</dbReference>
<dbReference type="Proteomes" id="UP000182089">
    <property type="component" value="Unassembled WGS sequence"/>
</dbReference>
<dbReference type="PANTHER" id="PTHR37166:SF1">
    <property type="entry name" value="PROTEIN FLAG"/>
    <property type="match status" value="1"/>
</dbReference>
<comment type="caution">
    <text evidence="1">The sequence shown here is derived from an EMBL/GenBank/DDBJ whole genome shotgun (WGS) entry which is preliminary data.</text>
</comment>
<keyword evidence="1" id="KW-0969">Cilium</keyword>
<evidence type="ECO:0000313" key="1">
    <source>
        <dbReference type="EMBL" id="SEM93977.1"/>
    </source>
</evidence>
<evidence type="ECO:0000313" key="2">
    <source>
        <dbReference type="Proteomes" id="UP000182089"/>
    </source>
</evidence>
<reference evidence="1 2" key="1">
    <citation type="submission" date="2016-10" db="EMBL/GenBank/DDBJ databases">
        <authorList>
            <person name="Varghese N."/>
            <person name="Submissions S."/>
        </authorList>
    </citation>
    <scope>NUCLEOTIDE SEQUENCE [LARGE SCALE GENOMIC DNA]</scope>
    <source>
        <strain evidence="1 2">WC1T17</strain>
    </source>
</reference>
<dbReference type="PANTHER" id="PTHR37166">
    <property type="entry name" value="PROTEIN FLAG"/>
    <property type="match status" value="1"/>
</dbReference>
<organism evidence="1 2">
    <name type="scientific">Ligilactobacillus ruminis</name>
    <dbReference type="NCBI Taxonomy" id="1623"/>
    <lineage>
        <taxon>Bacteria</taxon>
        <taxon>Bacillati</taxon>
        <taxon>Bacillota</taxon>
        <taxon>Bacilli</taxon>
        <taxon>Lactobacillales</taxon>
        <taxon>Lactobacillaceae</taxon>
        <taxon>Ligilactobacillus</taxon>
    </lineage>
</organism>
<gene>
    <name evidence="1" type="ORF">SAMN05216431_1153</name>
</gene>
<dbReference type="Pfam" id="PF03646">
    <property type="entry name" value="FlaG"/>
    <property type="match status" value="1"/>
</dbReference>
<dbReference type="InterPro" id="IPR005186">
    <property type="entry name" value="FlaG"/>
</dbReference>
<protein>
    <submittedName>
        <fullName evidence="1">Flagellar protein FlaG</fullName>
    </submittedName>
</protein>
<proteinExistence type="predicted"/>
<name>A0ABY1ADT5_9LACO</name>
<keyword evidence="1" id="KW-0282">Flagellum</keyword>
<accession>A0ABY1ADT5</accession>